<comment type="caution">
    <text evidence="2">The sequence shown here is derived from an EMBL/GenBank/DDBJ whole genome shotgun (WGS) entry which is preliminary data.</text>
</comment>
<proteinExistence type="predicted"/>
<dbReference type="Proteomes" id="UP000565521">
    <property type="component" value="Unassembled WGS sequence"/>
</dbReference>
<dbReference type="Pfam" id="PF03374">
    <property type="entry name" value="ANT"/>
    <property type="match status" value="1"/>
</dbReference>
<dbReference type="InterPro" id="IPR005039">
    <property type="entry name" value="Ant_C"/>
</dbReference>
<dbReference type="RefSeq" id="WP_176908111.1">
    <property type="nucleotide sequence ID" value="NZ_JABKAU010000012.1"/>
</dbReference>
<name>A0A7Y7PNQ4_9BACT</name>
<dbReference type="GO" id="GO:0003677">
    <property type="term" value="F:DNA binding"/>
    <property type="evidence" value="ECO:0007669"/>
    <property type="project" value="InterPro"/>
</dbReference>
<accession>A0A7Y7PNQ4</accession>
<dbReference type="EMBL" id="JABKAU010000012">
    <property type="protein sequence ID" value="NVO31196.1"/>
    <property type="molecule type" value="Genomic_DNA"/>
</dbReference>
<dbReference type="AlphaFoldDB" id="A0A7Y7PNQ4"/>
<gene>
    <name evidence="2" type="ORF">HW554_08260</name>
</gene>
<protein>
    <submittedName>
        <fullName evidence="2">Phage antirepressor KilAC domain-containing protein</fullName>
    </submittedName>
</protein>
<keyword evidence="3" id="KW-1185">Reference proteome</keyword>
<reference evidence="2 3" key="1">
    <citation type="submission" date="2020-05" db="EMBL/GenBank/DDBJ databases">
        <title>Hymenobacter terrestris sp. nov. and Hymenobacter lapidiphilus sp. nov., isolated from regoliths in Antarctica.</title>
        <authorList>
            <person name="Sedlacek I."/>
            <person name="Pantucek R."/>
            <person name="Zeman M."/>
            <person name="Holochova P."/>
            <person name="Kralova S."/>
            <person name="Stankova E."/>
            <person name="Sedo O."/>
            <person name="Micenkova L."/>
            <person name="Svec P."/>
            <person name="Gupta V."/>
            <person name="Sood U."/>
            <person name="Korpole U.S."/>
            <person name="Lal R."/>
        </authorList>
    </citation>
    <scope>NUCLEOTIDE SEQUENCE [LARGE SCALE GENOMIC DNA]</scope>
    <source>
        <strain evidence="2 3">P5342</strain>
    </source>
</reference>
<feature type="domain" description="Antirepressor protein C-terminal" evidence="1">
    <location>
        <begin position="156"/>
        <end position="258"/>
    </location>
</feature>
<evidence type="ECO:0000259" key="1">
    <source>
        <dbReference type="Pfam" id="PF03374"/>
    </source>
</evidence>
<evidence type="ECO:0000313" key="3">
    <source>
        <dbReference type="Proteomes" id="UP000565521"/>
    </source>
</evidence>
<organism evidence="2 3">
    <name type="scientific">Hymenobacter lapidiphilus</name>
    <dbReference type="NCBI Taxonomy" id="2608003"/>
    <lineage>
        <taxon>Bacteria</taxon>
        <taxon>Pseudomonadati</taxon>
        <taxon>Bacteroidota</taxon>
        <taxon>Cytophagia</taxon>
        <taxon>Cytophagales</taxon>
        <taxon>Hymenobacteraceae</taxon>
        <taxon>Hymenobacter</taxon>
    </lineage>
</organism>
<evidence type="ECO:0000313" key="2">
    <source>
        <dbReference type="EMBL" id="NVO31196.1"/>
    </source>
</evidence>
<sequence length="261" mass="28918">MEALQITLANGDVTAPEKLRHYFEAVFAAEDSGEEFAVRLSSVWRIGYGRKADAVAALRKSFVEGVDFEVLRQLPENPTGGRPEEVYSLTTSCLEYFVVRANREVFDVYRNCRKAVKNLLRGSLPDFSDPVASARAWADAEESKQLALAQASQAVAQLERARPKIEFADAVAIAANSVPMGAAAKHLKLPGIGRNKLFRMLRADKVLQANNEPYQHHVDAGLFEVQTQHYKAGEKGQRIVGTTRVTGKGLQWLTKRYKQAA</sequence>